<dbReference type="PANTHER" id="PTHR30193">
    <property type="entry name" value="ABC TRANSPORTER PERMEASE PROTEIN"/>
    <property type="match status" value="1"/>
</dbReference>
<organism evidence="10 11">
    <name type="scientific">Nesterenkonia halobia</name>
    <dbReference type="NCBI Taxonomy" id="37922"/>
    <lineage>
        <taxon>Bacteria</taxon>
        <taxon>Bacillati</taxon>
        <taxon>Actinomycetota</taxon>
        <taxon>Actinomycetes</taxon>
        <taxon>Micrococcales</taxon>
        <taxon>Micrococcaceae</taxon>
        <taxon>Nesterenkonia</taxon>
    </lineage>
</organism>
<reference evidence="11" key="1">
    <citation type="journal article" date="2019" name="Int. J. Syst. Evol. Microbiol.">
        <title>The Global Catalogue of Microorganisms (GCM) 10K type strain sequencing project: providing services to taxonomists for standard genome sequencing and annotation.</title>
        <authorList>
            <consortium name="The Broad Institute Genomics Platform"/>
            <consortium name="The Broad Institute Genome Sequencing Center for Infectious Disease"/>
            <person name="Wu L."/>
            <person name="Ma J."/>
        </authorList>
    </citation>
    <scope>NUCLEOTIDE SEQUENCE [LARGE SCALE GENOMIC DNA]</scope>
    <source>
        <strain evidence="11">JCM 11483</strain>
    </source>
</reference>
<feature type="transmembrane region" description="Helical" evidence="7">
    <location>
        <begin position="132"/>
        <end position="157"/>
    </location>
</feature>
<dbReference type="SUPFAM" id="SSF161098">
    <property type="entry name" value="MetI-like"/>
    <property type="match status" value="1"/>
</dbReference>
<evidence type="ECO:0000256" key="7">
    <source>
        <dbReference type="RuleBase" id="RU363032"/>
    </source>
</evidence>
<feature type="transmembrane region" description="Helical" evidence="7">
    <location>
        <begin position="38"/>
        <end position="68"/>
    </location>
</feature>
<comment type="similarity">
    <text evidence="7">Belongs to the binding-protein-dependent transport system permease family.</text>
</comment>
<feature type="domain" description="ABC transmembrane type-1" evidence="9">
    <location>
        <begin position="97"/>
        <end position="311"/>
    </location>
</feature>
<evidence type="ECO:0000256" key="3">
    <source>
        <dbReference type="ARBA" id="ARBA00022475"/>
    </source>
</evidence>
<dbReference type="Proteomes" id="UP001501736">
    <property type="component" value="Unassembled WGS sequence"/>
</dbReference>
<dbReference type="PANTHER" id="PTHR30193:SF37">
    <property type="entry name" value="INNER MEMBRANE ABC TRANSPORTER PERMEASE PROTEIN YCJO"/>
    <property type="match status" value="1"/>
</dbReference>
<sequence>MSIDTAPTRSTSRPTSRPSADDSPSQTRARRSRRSERWVIILLLAPTVLGMGIFTLLPIVGSLALAFFEWDLITAPEFAGLDNFIALGADATVRTAFLNTIVFVVVAVVLQLALAVFLAVMVQSRMPVWLRLFFRSTFFFPLVLSAASVSIFMRYMFNEQFGVVNWLLGTVGIAQVPWLTTSTGAAAVVIFVFVWQNFGFSFLILLGGIAAVPQELYEAAEIDGARGWKAFKNVTLPLISPSLLVASVTAMITALQVFDQPYVLTRGGPGDSTRSAVMVVFEAAFQRLEFGLASAAGLVLMALIMLITWIQFRLSRRFVFYQ</sequence>
<keyword evidence="6 7" id="KW-0472">Membrane</keyword>
<comment type="caution">
    <text evidence="10">The sequence shown here is derived from an EMBL/GenBank/DDBJ whole genome shotgun (WGS) entry which is preliminary data.</text>
</comment>
<keyword evidence="3" id="KW-1003">Cell membrane</keyword>
<dbReference type="EMBL" id="BAAAYG010000005">
    <property type="protein sequence ID" value="GAA3284579.1"/>
    <property type="molecule type" value="Genomic_DNA"/>
</dbReference>
<dbReference type="PROSITE" id="PS50928">
    <property type="entry name" value="ABC_TM1"/>
    <property type="match status" value="1"/>
</dbReference>
<dbReference type="InterPro" id="IPR000515">
    <property type="entry name" value="MetI-like"/>
</dbReference>
<comment type="subcellular location">
    <subcellularLocation>
        <location evidence="1 7">Cell membrane</location>
        <topology evidence="1 7">Multi-pass membrane protein</topology>
    </subcellularLocation>
</comment>
<dbReference type="Gene3D" id="1.10.3720.10">
    <property type="entry name" value="MetI-like"/>
    <property type="match status" value="1"/>
</dbReference>
<keyword evidence="11" id="KW-1185">Reference proteome</keyword>
<name>A0ABP6RC76_9MICC</name>
<protein>
    <submittedName>
        <fullName evidence="10">Sugar ABC transporter permease</fullName>
    </submittedName>
</protein>
<evidence type="ECO:0000256" key="1">
    <source>
        <dbReference type="ARBA" id="ARBA00004651"/>
    </source>
</evidence>
<feature type="compositionally biased region" description="Low complexity" evidence="8">
    <location>
        <begin position="7"/>
        <end position="27"/>
    </location>
</feature>
<keyword evidence="5 7" id="KW-1133">Transmembrane helix</keyword>
<evidence type="ECO:0000256" key="8">
    <source>
        <dbReference type="SAM" id="MobiDB-lite"/>
    </source>
</evidence>
<evidence type="ECO:0000313" key="10">
    <source>
        <dbReference type="EMBL" id="GAA3284579.1"/>
    </source>
</evidence>
<keyword evidence="4 7" id="KW-0812">Transmembrane</keyword>
<proteinExistence type="inferred from homology"/>
<feature type="region of interest" description="Disordered" evidence="8">
    <location>
        <begin position="1"/>
        <end position="31"/>
    </location>
</feature>
<feature type="transmembrane region" description="Helical" evidence="7">
    <location>
        <begin position="96"/>
        <end position="120"/>
    </location>
</feature>
<feature type="transmembrane region" description="Helical" evidence="7">
    <location>
        <begin position="290"/>
        <end position="312"/>
    </location>
</feature>
<dbReference type="InterPro" id="IPR035906">
    <property type="entry name" value="MetI-like_sf"/>
</dbReference>
<gene>
    <name evidence="10" type="ORF">GCM10020260_15380</name>
</gene>
<evidence type="ECO:0000259" key="9">
    <source>
        <dbReference type="PROSITE" id="PS50928"/>
    </source>
</evidence>
<keyword evidence="2 7" id="KW-0813">Transport</keyword>
<evidence type="ECO:0000313" key="11">
    <source>
        <dbReference type="Proteomes" id="UP001501736"/>
    </source>
</evidence>
<dbReference type="Pfam" id="PF00528">
    <property type="entry name" value="BPD_transp_1"/>
    <property type="match status" value="1"/>
</dbReference>
<dbReference type="CDD" id="cd06261">
    <property type="entry name" value="TM_PBP2"/>
    <property type="match status" value="1"/>
</dbReference>
<feature type="transmembrane region" description="Helical" evidence="7">
    <location>
        <begin position="234"/>
        <end position="258"/>
    </location>
</feature>
<dbReference type="InterPro" id="IPR051393">
    <property type="entry name" value="ABC_transporter_permease"/>
</dbReference>
<evidence type="ECO:0000256" key="2">
    <source>
        <dbReference type="ARBA" id="ARBA00022448"/>
    </source>
</evidence>
<accession>A0ABP6RC76</accession>
<dbReference type="RefSeq" id="WP_344719920.1">
    <property type="nucleotide sequence ID" value="NZ_BAAAYG010000005.1"/>
</dbReference>
<evidence type="ECO:0000256" key="6">
    <source>
        <dbReference type="ARBA" id="ARBA00023136"/>
    </source>
</evidence>
<evidence type="ECO:0000256" key="4">
    <source>
        <dbReference type="ARBA" id="ARBA00022692"/>
    </source>
</evidence>
<evidence type="ECO:0000256" key="5">
    <source>
        <dbReference type="ARBA" id="ARBA00022989"/>
    </source>
</evidence>